<evidence type="ECO:0000313" key="1">
    <source>
        <dbReference type="EMBL" id="GIJ64926.1"/>
    </source>
</evidence>
<dbReference type="Proteomes" id="UP000612585">
    <property type="component" value="Unassembled WGS sequence"/>
</dbReference>
<gene>
    <name evidence="1" type="ORF">Vau01_124420</name>
</gene>
<protein>
    <submittedName>
        <fullName evidence="1">Uncharacterized protein</fullName>
    </submittedName>
</protein>
<proteinExistence type="predicted"/>
<reference evidence="1" key="1">
    <citation type="submission" date="2021-01" db="EMBL/GenBank/DDBJ databases">
        <title>Whole genome shotgun sequence of Virgisporangium aurantiacum NBRC 16421.</title>
        <authorList>
            <person name="Komaki H."/>
            <person name="Tamura T."/>
        </authorList>
    </citation>
    <scope>NUCLEOTIDE SEQUENCE</scope>
    <source>
        <strain evidence="1">NBRC 16421</strain>
    </source>
</reference>
<dbReference type="RefSeq" id="WP_204014779.1">
    <property type="nucleotide sequence ID" value="NZ_BOPG01000138.1"/>
</dbReference>
<dbReference type="AlphaFoldDB" id="A0A8J3ZNS5"/>
<accession>A0A8J3ZNS5</accession>
<sequence>MADELDVWRRALAADDPVEDLRAAAQDRLAAGESRDRVIEQLTQLVLELRQEQRPDEDEDPVLDVLDMLTGWCAPGSAI</sequence>
<dbReference type="EMBL" id="BOPG01000138">
    <property type="protein sequence ID" value="GIJ64926.1"/>
    <property type="molecule type" value="Genomic_DNA"/>
</dbReference>
<comment type="caution">
    <text evidence="1">The sequence shown here is derived from an EMBL/GenBank/DDBJ whole genome shotgun (WGS) entry which is preliminary data.</text>
</comment>
<evidence type="ECO:0000313" key="2">
    <source>
        <dbReference type="Proteomes" id="UP000612585"/>
    </source>
</evidence>
<keyword evidence="2" id="KW-1185">Reference proteome</keyword>
<name>A0A8J3ZNS5_9ACTN</name>
<organism evidence="1 2">
    <name type="scientific">Virgisporangium aurantiacum</name>
    <dbReference type="NCBI Taxonomy" id="175570"/>
    <lineage>
        <taxon>Bacteria</taxon>
        <taxon>Bacillati</taxon>
        <taxon>Actinomycetota</taxon>
        <taxon>Actinomycetes</taxon>
        <taxon>Micromonosporales</taxon>
        <taxon>Micromonosporaceae</taxon>
        <taxon>Virgisporangium</taxon>
    </lineage>
</organism>